<feature type="transmembrane region" description="Helical" evidence="1">
    <location>
        <begin position="196"/>
        <end position="220"/>
    </location>
</feature>
<sequence length="287" mass="30572">MPTGWALTWTKRHPATAFTVLALLLSWAAWLPLLAQTQGWVEGSPASALHLLGSLGPAGAAILVTGATRGRHGLAELARRLTAWRARGRAWAFALVVPPGLLVVAAIASTLAGGGAPSDVDWSAFGRSEEFASLPLVVFWLANLTFFGFGEEIGWRGFLQPELERRRPRVLAANLVAVVWALWHLPLFGITPSYRAMPALGFVGFAASIWVASWIFAWLLQIGRGSLLVVAVFHAWFDISTTSPLGPGLLPTAMGAGTTLIGLLVLRHLLNADQVGHPGPATERTGS</sequence>
<proteinExistence type="predicted"/>
<dbReference type="InterPro" id="IPR003675">
    <property type="entry name" value="Rce1/LyrA-like_dom"/>
</dbReference>
<evidence type="ECO:0000313" key="4">
    <source>
        <dbReference type="Proteomes" id="UP001361570"/>
    </source>
</evidence>
<feature type="transmembrane region" description="Helical" evidence="1">
    <location>
        <begin position="90"/>
        <end position="111"/>
    </location>
</feature>
<dbReference type="Proteomes" id="UP001361570">
    <property type="component" value="Unassembled WGS sequence"/>
</dbReference>
<feature type="domain" description="CAAX prenyl protease 2/Lysostaphin resistance protein A-like" evidence="2">
    <location>
        <begin position="136"/>
        <end position="239"/>
    </location>
</feature>
<feature type="transmembrane region" description="Helical" evidence="1">
    <location>
        <begin position="252"/>
        <end position="270"/>
    </location>
</feature>
<feature type="transmembrane region" description="Helical" evidence="1">
    <location>
        <begin position="170"/>
        <end position="190"/>
    </location>
</feature>
<evidence type="ECO:0000256" key="1">
    <source>
        <dbReference type="SAM" id="Phobius"/>
    </source>
</evidence>
<keyword evidence="1" id="KW-0812">Transmembrane</keyword>
<gene>
    <name evidence="3" type="ORF">TEK04_10625</name>
</gene>
<feature type="transmembrane region" description="Helical" evidence="1">
    <location>
        <begin position="51"/>
        <end position="69"/>
    </location>
</feature>
<keyword evidence="1" id="KW-0472">Membrane</keyword>
<dbReference type="InterPro" id="IPR042150">
    <property type="entry name" value="MmRce1-like"/>
</dbReference>
<dbReference type="PANTHER" id="PTHR35797">
    <property type="entry name" value="PROTEASE-RELATED"/>
    <property type="match status" value="1"/>
</dbReference>
<dbReference type="RefSeq" id="WP_336404314.1">
    <property type="nucleotide sequence ID" value="NZ_JBAPLU010000009.1"/>
</dbReference>
<accession>A0ABU8DWD6</accession>
<dbReference type="Pfam" id="PF02517">
    <property type="entry name" value="Rce1-like"/>
    <property type="match status" value="1"/>
</dbReference>
<evidence type="ECO:0000259" key="2">
    <source>
        <dbReference type="Pfam" id="PF02517"/>
    </source>
</evidence>
<comment type="caution">
    <text evidence="3">The sequence shown here is derived from an EMBL/GenBank/DDBJ whole genome shotgun (WGS) entry which is preliminary data.</text>
</comment>
<organism evidence="3 4">
    <name type="scientific">Klenkia sesuvii</name>
    <dbReference type="NCBI Taxonomy" id="3103137"/>
    <lineage>
        <taxon>Bacteria</taxon>
        <taxon>Bacillati</taxon>
        <taxon>Actinomycetota</taxon>
        <taxon>Actinomycetes</taxon>
        <taxon>Geodermatophilales</taxon>
        <taxon>Geodermatophilaceae</taxon>
        <taxon>Klenkia</taxon>
    </lineage>
</organism>
<feature type="transmembrane region" description="Helical" evidence="1">
    <location>
        <begin position="131"/>
        <end position="149"/>
    </location>
</feature>
<keyword evidence="1" id="KW-1133">Transmembrane helix</keyword>
<dbReference type="PANTHER" id="PTHR35797:SF1">
    <property type="entry name" value="PROTEASE"/>
    <property type="match status" value="1"/>
</dbReference>
<dbReference type="EMBL" id="JBAPLU010000009">
    <property type="protein sequence ID" value="MEI4272178.1"/>
    <property type="molecule type" value="Genomic_DNA"/>
</dbReference>
<keyword evidence="4" id="KW-1185">Reference proteome</keyword>
<name>A0ABU8DWD6_9ACTN</name>
<protein>
    <submittedName>
        <fullName evidence="3">Type II CAAX endopeptidase family protein</fullName>
    </submittedName>
</protein>
<evidence type="ECO:0000313" key="3">
    <source>
        <dbReference type="EMBL" id="MEI4272178.1"/>
    </source>
</evidence>
<reference evidence="3 4" key="1">
    <citation type="submission" date="2024-03" db="EMBL/GenBank/DDBJ databases">
        <title>Draft genome sequence of Klenkia sp. LSe6-5.</title>
        <authorList>
            <person name="Duangmal K."/>
            <person name="Chantavorakit T."/>
        </authorList>
    </citation>
    <scope>NUCLEOTIDE SEQUENCE [LARGE SCALE GENOMIC DNA]</scope>
    <source>
        <strain evidence="3 4">LSe6-5</strain>
    </source>
</reference>